<dbReference type="InterPro" id="IPR017441">
    <property type="entry name" value="Protein_kinase_ATP_BS"/>
</dbReference>
<feature type="binding site" evidence="1">
    <location>
        <position position="48"/>
    </location>
    <ligand>
        <name>ATP</name>
        <dbReference type="ChEBI" id="CHEBI:30616"/>
    </ligand>
</feature>
<keyword evidence="1" id="KW-0067">ATP-binding</keyword>
<keyword evidence="1" id="KW-0547">Nucleotide-binding</keyword>
<keyword evidence="4" id="KW-1185">Reference proteome</keyword>
<gene>
    <name evidence="3" type="ORF">WJX84_008462</name>
</gene>
<dbReference type="Proteomes" id="UP001485043">
    <property type="component" value="Unassembled WGS sequence"/>
</dbReference>
<dbReference type="PROSITE" id="PS50011">
    <property type="entry name" value="PROTEIN_KINASE_DOM"/>
    <property type="match status" value="1"/>
</dbReference>
<dbReference type="InterPro" id="IPR001245">
    <property type="entry name" value="Ser-Thr/Tyr_kinase_cat_dom"/>
</dbReference>
<accession>A0AAW1T4U8</accession>
<dbReference type="SUPFAM" id="SSF56112">
    <property type="entry name" value="Protein kinase-like (PK-like)"/>
    <property type="match status" value="1"/>
</dbReference>
<protein>
    <recommendedName>
        <fullName evidence="2">Protein kinase domain-containing protein</fullName>
    </recommendedName>
</protein>
<dbReference type="AlphaFoldDB" id="A0AAW1T4U8"/>
<dbReference type="PROSITE" id="PS00107">
    <property type="entry name" value="PROTEIN_KINASE_ATP"/>
    <property type="match status" value="1"/>
</dbReference>
<dbReference type="InterPro" id="IPR000719">
    <property type="entry name" value="Prot_kinase_dom"/>
</dbReference>
<feature type="domain" description="Protein kinase" evidence="2">
    <location>
        <begin position="20"/>
        <end position="71"/>
    </location>
</feature>
<dbReference type="GO" id="GO:0005524">
    <property type="term" value="F:ATP binding"/>
    <property type="evidence" value="ECO:0007669"/>
    <property type="project" value="UniProtKB-UniRule"/>
</dbReference>
<dbReference type="Gene3D" id="3.30.200.20">
    <property type="entry name" value="Phosphorylase Kinase, domain 1"/>
    <property type="match status" value="1"/>
</dbReference>
<organism evidence="3 4">
    <name type="scientific">Apatococcus fuscideae</name>
    <dbReference type="NCBI Taxonomy" id="2026836"/>
    <lineage>
        <taxon>Eukaryota</taxon>
        <taxon>Viridiplantae</taxon>
        <taxon>Chlorophyta</taxon>
        <taxon>core chlorophytes</taxon>
        <taxon>Trebouxiophyceae</taxon>
        <taxon>Chlorellales</taxon>
        <taxon>Chlorellaceae</taxon>
        <taxon>Apatococcus</taxon>
    </lineage>
</organism>
<proteinExistence type="predicted"/>
<evidence type="ECO:0000256" key="1">
    <source>
        <dbReference type="PROSITE-ProRule" id="PRU10141"/>
    </source>
</evidence>
<dbReference type="InterPro" id="IPR011009">
    <property type="entry name" value="Kinase-like_dom_sf"/>
</dbReference>
<dbReference type="GO" id="GO:0004672">
    <property type="term" value="F:protein kinase activity"/>
    <property type="evidence" value="ECO:0007669"/>
    <property type="project" value="InterPro"/>
</dbReference>
<sequence>MQLDDYEIKPSELEILINLDGSPALLGRGAFGEVFKARFNGVQTVAVKQLREGGTDKAKIDFLREVGILEG</sequence>
<comment type="caution">
    <text evidence="3">The sequence shown here is derived from an EMBL/GenBank/DDBJ whole genome shotgun (WGS) entry which is preliminary data.</text>
</comment>
<evidence type="ECO:0000259" key="2">
    <source>
        <dbReference type="PROSITE" id="PS50011"/>
    </source>
</evidence>
<evidence type="ECO:0000313" key="4">
    <source>
        <dbReference type="Proteomes" id="UP001485043"/>
    </source>
</evidence>
<reference evidence="3 4" key="1">
    <citation type="journal article" date="2024" name="Nat. Commun.">
        <title>Phylogenomics reveals the evolutionary origins of lichenization in chlorophyte algae.</title>
        <authorList>
            <person name="Puginier C."/>
            <person name="Libourel C."/>
            <person name="Otte J."/>
            <person name="Skaloud P."/>
            <person name="Haon M."/>
            <person name="Grisel S."/>
            <person name="Petersen M."/>
            <person name="Berrin J.G."/>
            <person name="Delaux P.M."/>
            <person name="Dal Grande F."/>
            <person name="Keller J."/>
        </authorList>
    </citation>
    <scope>NUCLEOTIDE SEQUENCE [LARGE SCALE GENOMIC DNA]</scope>
    <source>
        <strain evidence="3 4">SAG 2523</strain>
    </source>
</reference>
<evidence type="ECO:0000313" key="3">
    <source>
        <dbReference type="EMBL" id="KAK9864746.1"/>
    </source>
</evidence>
<name>A0AAW1T4U8_9CHLO</name>
<dbReference type="EMBL" id="JALJOV010000319">
    <property type="protein sequence ID" value="KAK9864746.1"/>
    <property type="molecule type" value="Genomic_DNA"/>
</dbReference>
<dbReference type="Pfam" id="PF07714">
    <property type="entry name" value="PK_Tyr_Ser-Thr"/>
    <property type="match status" value="1"/>
</dbReference>